<proteinExistence type="predicted"/>
<dbReference type="InterPro" id="IPR029058">
    <property type="entry name" value="AB_hydrolase_fold"/>
</dbReference>
<keyword evidence="3" id="KW-1185">Reference proteome</keyword>
<dbReference type="GO" id="GO:0004177">
    <property type="term" value="F:aminopeptidase activity"/>
    <property type="evidence" value="ECO:0007669"/>
    <property type="project" value="UniProtKB-KW"/>
</dbReference>
<dbReference type="Proteomes" id="UP000186292">
    <property type="component" value="Unassembled WGS sequence"/>
</dbReference>
<name>A0A1N7JIH6_9CORY</name>
<dbReference type="EMBL" id="FTOF01000008">
    <property type="protein sequence ID" value="SIS49135.1"/>
    <property type="molecule type" value="Genomic_DNA"/>
</dbReference>
<dbReference type="Gene3D" id="3.40.50.1820">
    <property type="entry name" value="alpha/beta hydrolase"/>
    <property type="match status" value="1"/>
</dbReference>
<gene>
    <name evidence="2" type="ORF">SAMN05444817_10880</name>
</gene>
<dbReference type="STRING" id="1161099.SAMN05444817_10880"/>
<keyword evidence="2" id="KW-0031">Aminopeptidase</keyword>
<keyword evidence="2" id="KW-0645">Protease</keyword>
<organism evidence="2 3">
    <name type="scientific">Corynebacterium appendicis CIP 107643</name>
    <dbReference type="NCBI Taxonomy" id="1161099"/>
    <lineage>
        <taxon>Bacteria</taxon>
        <taxon>Bacillati</taxon>
        <taxon>Actinomycetota</taxon>
        <taxon>Actinomycetes</taxon>
        <taxon>Mycobacteriales</taxon>
        <taxon>Corynebacteriaceae</taxon>
        <taxon>Corynebacterium</taxon>
    </lineage>
</organism>
<protein>
    <submittedName>
        <fullName evidence="2">Serine aminopeptidase, S33</fullName>
    </submittedName>
</protein>
<dbReference type="AlphaFoldDB" id="A0A1N7JIH6"/>
<dbReference type="InterPro" id="IPR000073">
    <property type="entry name" value="AB_hydrolase_1"/>
</dbReference>
<feature type="domain" description="AB hydrolase-1" evidence="1">
    <location>
        <begin position="20"/>
        <end position="129"/>
    </location>
</feature>
<dbReference type="RefSeq" id="WP_234958904.1">
    <property type="nucleotide sequence ID" value="NZ_CP046976.1"/>
</dbReference>
<evidence type="ECO:0000313" key="2">
    <source>
        <dbReference type="EMBL" id="SIS49135.1"/>
    </source>
</evidence>
<sequence length="244" mass="26969">MNLFKPVLNDPDFTPSHPTPVLYVHGIHSRASGFRRNARFLRDHGYWVWGFNYGKMLLPGLYGTGRLEDSLGELEASVDKVLAETGAKQVDIVAHSQGGLLTKLFIARGGAPKVRRVVAMGANFHGTDLKGKAPRVLERLERFPTLTRLLLSPSVTQQLAGSEWMRENADPLPDTDPSVVYTALYSTRDTLVTPYYASTLNAVDGADVVNKEVPGAPIHQLMMRDGEIRELTLWGLERPTTTSD</sequence>
<evidence type="ECO:0000259" key="1">
    <source>
        <dbReference type="Pfam" id="PF00561"/>
    </source>
</evidence>
<dbReference type="SUPFAM" id="SSF53474">
    <property type="entry name" value="alpha/beta-Hydrolases"/>
    <property type="match status" value="1"/>
</dbReference>
<accession>A0A1N7JIH6</accession>
<keyword evidence="2" id="KW-0378">Hydrolase</keyword>
<reference evidence="3" key="1">
    <citation type="submission" date="2017-01" db="EMBL/GenBank/DDBJ databases">
        <authorList>
            <person name="Varghese N."/>
            <person name="Submissions S."/>
        </authorList>
    </citation>
    <scope>NUCLEOTIDE SEQUENCE [LARGE SCALE GENOMIC DNA]</scope>
    <source>
        <strain evidence="3">DSM 44531</strain>
    </source>
</reference>
<evidence type="ECO:0000313" key="3">
    <source>
        <dbReference type="Proteomes" id="UP000186292"/>
    </source>
</evidence>
<dbReference type="Pfam" id="PF00561">
    <property type="entry name" value="Abhydrolase_1"/>
    <property type="match status" value="1"/>
</dbReference>